<sequence length="63" mass="6440">MPSVKTALLTVAAPARIGLAGVLAEIGSPLLAAVSVTGVWILVLMAVLASRDLESKEILDAQQ</sequence>
<feature type="transmembrane region" description="Helical" evidence="1">
    <location>
        <begin position="30"/>
        <end position="49"/>
    </location>
</feature>
<dbReference type="EMBL" id="BAAALN010000005">
    <property type="protein sequence ID" value="GAA1231794.1"/>
    <property type="molecule type" value="Genomic_DNA"/>
</dbReference>
<keyword evidence="1" id="KW-0472">Membrane</keyword>
<gene>
    <name evidence="2" type="ORF">GCM10009676_13560</name>
</gene>
<keyword evidence="3" id="KW-1185">Reference proteome</keyword>
<evidence type="ECO:0008006" key="4">
    <source>
        <dbReference type="Google" id="ProtNLM"/>
    </source>
</evidence>
<proteinExistence type="predicted"/>
<evidence type="ECO:0000313" key="2">
    <source>
        <dbReference type="EMBL" id="GAA1231794.1"/>
    </source>
</evidence>
<protein>
    <recommendedName>
        <fullName evidence="4">MFS transporter</fullName>
    </recommendedName>
</protein>
<organism evidence="2 3">
    <name type="scientific">Prauserella halophila</name>
    <dbReference type="NCBI Taxonomy" id="185641"/>
    <lineage>
        <taxon>Bacteria</taxon>
        <taxon>Bacillati</taxon>
        <taxon>Actinomycetota</taxon>
        <taxon>Actinomycetes</taxon>
        <taxon>Pseudonocardiales</taxon>
        <taxon>Pseudonocardiaceae</taxon>
        <taxon>Prauserella</taxon>
    </lineage>
</organism>
<keyword evidence="1" id="KW-1133">Transmembrane helix</keyword>
<evidence type="ECO:0000313" key="3">
    <source>
        <dbReference type="Proteomes" id="UP001500653"/>
    </source>
</evidence>
<keyword evidence="1" id="KW-0812">Transmembrane</keyword>
<dbReference type="Proteomes" id="UP001500653">
    <property type="component" value="Unassembled WGS sequence"/>
</dbReference>
<reference evidence="2 3" key="1">
    <citation type="journal article" date="2019" name="Int. J. Syst. Evol. Microbiol.">
        <title>The Global Catalogue of Microorganisms (GCM) 10K type strain sequencing project: providing services to taxonomists for standard genome sequencing and annotation.</title>
        <authorList>
            <consortium name="The Broad Institute Genomics Platform"/>
            <consortium name="The Broad Institute Genome Sequencing Center for Infectious Disease"/>
            <person name="Wu L."/>
            <person name="Ma J."/>
        </authorList>
    </citation>
    <scope>NUCLEOTIDE SEQUENCE [LARGE SCALE GENOMIC DNA]</scope>
    <source>
        <strain evidence="2 3">JCM 13023</strain>
    </source>
</reference>
<accession>A0ABN1W3A0</accession>
<name>A0ABN1W3A0_9PSEU</name>
<comment type="caution">
    <text evidence="2">The sequence shown here is derived from an EMBL/GenBank/DDBJ whole genome shotgun (WGS) entry which is preliminary data.</text>
</comment>
<evidence type="ECO:0000256" key="1">
    <source>
        <dbReference type="SAM" id="Phobius"/>
    </source>
</evidence>